<evidence type="ECO:0000256" key="1">
    <source>
        <dbReference type="ARBA" id="ARBA00004584"/>
    </source>
</evidence>
<dbReference type="SMART" id="SM00317">
    <property type="entry name" value="SET"/>
    <property type="match status" value="1"/>
</dbReference>
<name>A0A6D2ID66_9BRAS</name>
<feature type="region of interest" description="Disordered" evidence="5">
    <location>
        <begin position="1"/>
        <end position="83"/>
    </location>
</feature>
<dbReference type="EMBL" id="CACVBM020000843">
    <property type="protein sequence ID" value="CAA7023928.1"/>
    <property type="molecule type" value="Genomic_DNA"/>
</dbReference>
<evidence type="ECO:0000313" key="10">
    <source>
        <dbReference type="Proteomes" id="UP000467841"/>
    </source>
</evidence>
<organism evidence="9 10">
    <name type="scientific">Microthlaspi erraticum</name>
    <dbReference type="NCBI Taxonomy" id="1685480"/>
    <lineage>
        <taxon>Eukaryota</taxon>
        <taxon>Viridiplantae</taxon>
        <taxon>Streptophyta</taxon>
        <taxon>Embryophyta</taxon>
        <taxon>Tracheophyta</taxon>
        <taxon>Spermatophyta</taxon>
        <taxon>Magnoliopsida</taxon>
        <taxon>eudicotyledons</taxon>
        <taxon>Gunneridae</taxon>
        <taxon>Pentapetalae</taxon>
        <taxon>rosids</taxon>
        <taxon>malvids</taxon>
        <taxon>Brassicales</taxon>
        <taxon>Brassicaceae</taxon>
        <taxon>Coluteocarpeae</taxon>
        <taxon>Microthlaspi</taxon>
    </lineage>
</organism>
<dbReference type="InterPro" id="IPR046341">
    <property type="entry name" value="SET_dom_sf"/>
</dbReference>
<accession>A0A6D2ID66</accession>
<dbReference type="GO" id="GO:0008270">
    <property type="term" value="F:zinc ion binding"/>
    <property type="evidence" value="ECO:0007669"/>
    <property type="project" value="InterPro"/>
</dbReference>
<evidence type="ECO:0000256" key="5">
    <source>
        <dbReference type="SAM" id="MobiDB-lite"/>
    </source>
</evidence>
<comment type="caution">
    <text evidence="9">The sequence shown here is derived from an EMBL/GenBank/DDBJ whole genome shotgun (WGS) entry which is preliminary data.</text>
</comment>
<sequence length="544" mass="60075">MEGGEGSNQFHAGGEKLNTQNDQNDDSPREMVRPSTSLNASNNDASASASVPVKRGPGRPPKGPEQRPMKLKRSDANQGTGNSEIVSSLMMRFDAVRRYLSQSRPGKGEVFVAVDTFKKLQLRTNTTKRVGSVPGVNVGDIFFLWGEMELVGLHGVPIGIDTMGKNGVDDTPLAISVVSSGKNADKGDDPETLILTGLGGTGKTSGQASDQRLEATNLSLEKSLREKSPVRVTRAVEDVRRTAGKIYIYDGLYTITDMWDEKSEAGFKVFKFRLLREPDQKNAFGIWKSVEQWKKGLVKRPGLVLEDLSHGAENLKVTLVNEVDDEKGPDAFSYITSLKQCDITVPPMVELCTCQSRSCSVDCVCIQRNGGELPYVENILVTRGEIVYECGDSCPCFAICKNKMIHTGLKFSLEVFKTMDCGWGLRSWDPIRAGSFICQYAGEIIEKAGEEDGYVFDTSRVYKPFEWNYEPELIGRDASEKVLERIDGLPAFVISAKESGNVARFINHSCSPNVFWQTIAREEKGVWCLYIGFFAMKHIPPLTS</sequence>
<feature type="compositionally biased region" description="Low complexity" evidence="5">
    <location>
        <begin position="35"/>
        <end position="55"/>
    </location>
</feature>
<dbReference type="InterPro" id="IPR007728">
    <property type="entry name" value="Pre-SET_dom"/>
</dbReference>
<evidence type="ECO:0000256" key="2">
    <source>
        <dbReference type="ARBA" id="ARBA00022454"/>
    </source>
</evidence>
<proteinExistence type="predicted"/>
<dbReference type="Gene3D" id="2.30.280.10">
    <property type="entry name" value="SRA-YDG"/>
    <property type="match status" value="1"/>
</dbReference>
<dbReference type="OrthoDB" id="5792673at2759"/>
<dbReference type="PROSITE" id="PS51015">
    <property type="entry name" value="YDG"/>
    <property type="match status" value="1"/>
</dbReference>
<gene>
    <name evidence="9" type="ORF">MERR_LOCUS11163</name>
</gene>
<reference evidence="9" key="1">
    <citation type="submission" date="2020-01" db="EMBL/GenBank/DDBJ databases">
        <authorList>
            <person name="Mishra B."/>
        </authorList>
    </citation>
    <scope>NUCLEOTIDE SEQUENCE [LARGE SCALE GENOMIC DNA]</scope>
</reference>
<dbReference type="SMART" id="SM00468">
    <property type="entry name" value="PreSET"/>
    <property type="match status" value="1"/>
</dbReference>
<feature type="domain" description="YDG" evidence="8">
    <location>
        <begin position="131"/>
        <end position="276"/>
    </location>
</feature>
<evidence type="ECO:0000259" key="8">
    <source>
        <dbReference type="PROSITE" id="PS51015"/>
    </source>
</evidence>
<dbReference type="AlphaFoldDB" id="A0A6D2ID66"/>
<evidence type="ECO:0000313" key="9">
    <source>
        <dbReference type="EMBL" id="CAA7023928.1"/>
    </source>
</evidence>
<protein>
    <recommendedName>
        <fullName evidence="11">SET domain-containing protein</fullName>
    </recommendedName>
</protein>
<dbReference type="SMART" id="SM00466">
    <property type="entry name" value="SRA"/>
    <property type="match status" value="1"/>
</dbReference>
<dbReference type="PANTHER" id="PTHR45660">
    <property type="entry name" value="HISTONE-LYSINE N-METHYLTRANSFERASE SETMAR"/>
    <property type="match status" value="1"/>
</dbReference>
<dbReference type="InterPro" id="IPR015947">
    <property type="entry name" value="PUA-like_sf"/>
</dbReference>
<dbReference type="SUPFAM" id="SSF88697">
    <property type="entry name" value="PUA domain-like"/>
    <property type="match status" value="1"/>
</dbReference>
<keyword evidence="10" id="KW-1185">Reference proteome</keyword>
<keyword evidence="3 4" id="KW-0539">Nucleus</keyword>
<feature type="domain" description="SET" evidence="6">
    <location>
        <begin position="411"/>
        <end position="544"/>
    </location>
</feature>
<dbReference type="SUPFAM" id="SSF82199">
    <property type="entry name" value="SET domain"/>
    <property type="match status" value="1"/>
</dbReference>
<dbReference type="GO" id="GO:0000775">
    <property type="term" value="C:chromosome, centromeric region"/>
    <property type="evidence" value="ECO:0007669"/>
    <property type="project" value="UniProtKB-SubCell"/>
</dbReference>
<feature type="domain" description="Pre-SET" evidence="7">
    <location>
        <begin position="350"/>
        <end position="408"/>
    </location>
</feature>
<dbReference type="Pfam" id="PF05033">
    <property type="entry name" value="Pre-SET"/>
    <property type="match status" value="1"/>
</dbReference>
<dbReference type="Pfam" id="PF00856">
    <property type="entry name" value="SET"/>
    <property type="match status" value="1"/>
</dbReference>
<dbReference type="GO" id="GO:0042054">
    <property type="term" value="F:histone methyltransferase activity"/>
    <property type="evidence" value="ECO:0007669"/>
    <property type="project" value="InterPro"/>
</dbReference>
<dbReference type="PROSITE" id="PS50280">
    <property type="entry name" value="SET"/>
    <property type="match status" value="1"/>
</dbReference>
<comment type="subcellular location">
    <subcellularLocation>
        <location evidence="1">Chromosome</location>
        <location evidence="1">Centromere</location>
    </subcellularLocation>
    <subcellularLocation>
        <location evidence="4">Nucleus</location>
    </subcellularLocation>
</comment>
<dbReference type="InterPro" id="IPR036987">
    <property type="entry name" value="SRA-YDG_sf"/>
</dbReference>
<evidence type="ECO:0008006" key="11">
    <source>
        <dbReference type="Google" id="ProtNLM"/>
    </source>
</evidence>
<evidence type="ECO:0000259" key="7">
    <source>
        <dbReference type="PROSITE" id="PS50867"/>
    </source>
</evidence>
<evidence type="ECO:0000259" key="6">
    <source>
        <dbReference type="PROSITE" id="PS50280"/>
    </source>
</evidence>
<evidence type="ECO:0000256" key="3">
    <source>
        <dbReference type="ARBA" id="ARBA00023242"/>
    </source>
</evidence>
<evidence type="ECO:0000256" key="4">
    <source>
        <dbReference type="PROSITE-ProRule" id="PRU00358"/>
    </source>
</evidence>
<dbReference type="InterPro" id="IPR051357">
    <property type="entry name" value="H3K9_HMTase_SUVAR3-9"/>
</dbReference>
<dbReference type="Gene3D" id="2.170.270.10">
    <property type="entry name" value="SET domain"/>
    <property type="match status" value="1"/>
</dbReference>
<dbReference type="InterPro" id="IPR003105">
    <property type="entry name" value="SRA_YDG"/>
</dbReference>
<dbReference type="Pfam" id="PF02182">
    <property type="entry name" value="SAD_SRA"/>
    <property type="match status" value="1"/>
</dbReference>
<dbReference type="Proteomes" id="UP000467841">
    <property type="component" value="Unassembled WGS sequence"/>
</dbReference>
<dbReference type="InterPro" id="IPR001214">
    <property type="entry name" value="SET_dom"/>
</dbReference>
<dbReference type="PANTHER" id="PTHR45660:SF18">
    <property type="entry name" value="HISTONE-LYSINE N-METHYLTRANSFERASE, H3 LYSINE-9 SPECIFIC SUVH7-RELATED"/>
    <property type="match status" value="1"/>
</dbReference>
<dbReference type="GO" id="GO:0005634">
    <property type="term" value="C:nucleus"/>
    <property type="evidence" value="ECO:0007669"/>
    <property type="project" value="UniProtKB-SubCell"/>
</dbReference>
<dbReference type="GO" id="GO:0003690">
    <property type="term" value="F:double-stranded DNA binding"/>
    <property type="evidence" value="ECO:0007669"/>
    <property type="project" value="TreeGrafter"/>
</dbReference>
<feature type="compositionally biased region" description="Basic and acidic residues" evidence="5">
    <location>
        <begin position="62"/>
        <end position="75"/>
    </location>
</feature>
<keyword evidence="2" id="KW-0158">Chromosome</keyword>
<dbReference type="PROSITE" id="PS50867">
    <property type="entry name" value="PRE_SET"/>
    <property type="match status" value="1"/>
</dbReference>